<dbReference type="EMBL" id="CAGKOT010000016">
    <property type="protein sequence ID" value="CAB5361689.1"/>
    <property type="molecule type" value="Genomic_DNA"/>
</dbReference>
<dbReference type="OrthoDB" id="2428022at2759"/>
<dbReference type="VEuPathDB" id="FungiDB:RhiirFUN_002341"/>
<evidence type="ECO:0000313" key="2">
    <source>
        <dbReference type="Proteomes" id="UP000684084"/>
    </source>
</evidence>
<organism evidence="1 2">
    <name type="scientific">Rhizophagus irregularis</name>
    <dbReference type="NCBI Taxonomy" id="588596"/>
    <lineage>
        <taxon>Eukaryota</taxon>
        <taxon>Fungi</taxon>
        <taxon>Fungi incertae sedis</taxon>
        <taxon>Mucoromycota</taxon>
        <taxon>Glomeromycotina</taxon>
        <taxon>Glomeromycetes</taxon>
        <taxon>Glomerales</taxon>
        <taxon>Glomeraceae</taxon>
        <taxon>Rhizophagus</taxon>
    </lineage>
</organism>
<protein>
    <submittedName>
        <fullName evidence="1">Uncharacterized protein</fullName>
    </submittedName>
</protein>
<reference evidence="1" key="1">
    <citation type="submission" date="2020-05" db="EMBL/GenBank/DDBJ databases">
        <authorList>
            <person name="Rincon C."/>
            <person name="Sanders R I."/>
            <person name="Robbins C."/>
            <person name="Chaturvedi A."/>
        </authorList>
    </citation>
    <scope>NUCLEOTIDE SEQUENCE</scope>
    <source>
        <strain evidence="1">CHB12</strain>
    </source>
</reference>
<gene>
    <name evidence="1" type="ORF">CHRIB12_LOCUS8811</name>
</gene>
<accession>A0A916E847</accession>
<proteinExistence type="predicted"/>
<name>A0A916E847_9GLOM</name>
<dbReference type="AlphaFoldDB" id="A0A916E847"/>
<comment type="caution">
    <text evidence="1">The sequence shown here is derived from an EMBL/GenBank/DDBJ whole genome shotgun (WGS) entry which is preliminary data.</text>
</comment>
<sequence>MKNLGGRSKSLVWETYAKQGEQVSDGDDLIEVIDDDYESDDIEARIFDEEDDLMISRELNLDANAFIKDLDEIIEDSDNIGREKYTRYSYIRK</sequence>
<evidence type="ECO:0000313" key="1">
    <source>
        <dbReference type="EMBL" id="CAB5361689.1"/>
    </source>
</evidence>
<dbReference type="Proteomes" id="UP000684084">
    <property type="component" value="Unassembled WGS sequence"/>
</dbReference>